<dbReference type="EMBL" id="PDKM01000010">
    <property type="protein sequence ID" value="RXK08870.1"/>
    <property type="molecule type" value="Genomic_DNA"/>
</dbReference>
<gene>
    <name evidence="1" type="primary">glyA</name>
    <name evidence="1" type="ORF">CRV05_13140</name>
</gene>
<comment type="caution">
    <text evidence="1">The sequence shown here is derived from an EMBL/GenBank/DDBJ whole genome shotgun (WGS) entry which is preliminary data.</text>
</comment>
<name>A0AAX2A520_9BACT</name>
<keyword evidence="1" id="KW-0808">Transferase</keyword>
<accession>A0AAX2A520</accession>
<proteinExistence type="predicted"/>
<dbReference type="AlphaFoldDB" id="A0AAX2A520"/>
<feature type="non-terminal residue" evidence="1">
    <location>
        <position position="1"/>
    </location>
</feature>
<dbReference type="Proteomes" id="UP000289193">
    <property type="component" value="Unassembled WGS sequence"/>
</dbReference>
<dbReference type="EC" id="2.1.2.1" evidence="1"/>
<sequence length="46" mass="5431">EKEFEFIANKIADILDDINNTDLQEQIKLELKDLANNFVIYNNPTY</sequence>
<dbReference type="InterPro" id="IPR015422">
    <property type="entry name" value="PyrdxlP-dep_Trfase_small"/>
</dbReference>
<evidence type="ECO:0000313" key="1">
    <source>
        <dbReference type="EMBL" id="RXK08870.1"/>
    </source>
</evidence>
<protein>
    <submittedName>
        <fullName evidence="1">Serine hydroxymethyltransferase</fullName>
        <ecNumber evidence="1">2.1.2.1</ecNumber>
    </submittedName>
</protein>
<dbReference type="Gene3D" id="3.90.1150.10">
    <property type="entry name" value="Aspartate Aminotransferase, domain 1"/>
    <property type="match status" value="1"/>
</dbReference>
<dbReference type="GO" id="GO:0004372">
    <property type="term" value="F:glycine hydroxymethyltransferase activity"/>
    <property type="evidence" value="ECO:0007669"/>
    <property type="project" value="UniProtKB-EC"/>
</dbReference>
<organism evidence="1 2">
    <name type="scientific">Halarcobacter bivalviorum</name>
    <dbReference type="NCBI Taxonomy" id="663364"/>
    <lineage>
        <taxon>Bacteria</taxon>
        <taxon>Pseudomonadati</taxon>
        <taxon>Campylobacterota</taxon>
        <taxon>Epsilonproteobacteria</taxon>
        <taxon>Campylobacterales</taxon>
        <taxon>Arcobacteraceae</taxon>
        <taxon>Halarcobacter</taxon>
    </lineage>
</organism>
<keyword evidence="2" id="KW-1185">Reference proteome</keyword>
<evidence type="ECO:0000313" key="2">
    <source>
        <dbReference type="Proteomes" id="UP000289193"/>
    </source>
</evidence>
<reference evidence="1 2" key="1">
    <citation type="submission" date="2017-10" db="EMBL/GenBank/DDBJ databases">
        <title>Genomics of the genus Arcobacter.</title>
        <authorList>
            <person name="Perez-Cataluna A."/>
            <person name="Figueras M.J."/>
        </authorList>
    </citation>
    <scope>NUCLEOTIDE SEQUENCE [LARGE SCALE GENOMIC DNA]</scope>
    <source>
        <strain evidence="1 2">CECT 7835</strain>
    </source>
</reference>